<feature type="chain" id="PRO_5002948280" evidence="12">
    <location>
        <begin position="37"/>
        <end position="729"/>
    </location>
</feature>
<dbReference type="GO" id="GO:0015344">
    <property type="term" value="F:siderophore uptake transmembrane transporter activity"/>
    <property type="evidence" value="ECO:0007669"/>
    <property type="project" value="TreeGrafter"/>
</dbReference>
<gene>
    <name evidence="15" type="ordered locus">Vapar_2394</name>
</gene>
<keyword evidence="3 10" id="KW-0813">Transport</keyword>
<evidence type="ECO:0000256" key="11">
    <source>
        <dbReference type="RuleBase" id="RU003357"/>
    </source>
</evidence>
<keyword evidence="12" id="KW-0732">Signal</keyword>
<dbReference type="InterPro" id="IPR036942">
    <property type="entry name" value="Beta-barrel_TonB_sf"/>
</dbReference>
<keyword evidence="9 10" id="KW-0998">Cell outer membrane</keyword>
<dbReference type="eggNOG" id="COG4773">
    <property type="taxonomic scope" value="Bacteria"/>
</dbReference>
<keyword evidence="4 10" id="KW-1134">Transmembrane beta strand</keyword>
<evidence type="ECO:0000259" key="14">
    <source>
        <dbReference type="Pfam" id="PF07715"/>
    </source>
</evidence>
<dbReference type="PANTHER" id="PTHR32552">
    <property type="entry name" value="FERRICHROME IRON RECEPTOR-RELATED"/>
    <property type="match status" value="1"/>
</dbReference>
<reference evidence="15" key="1">
    <citation type="submission" date="2009-06" db="EMBL/GenBank/DDBJ databases">
        <title>Complete sequence of chromosome 1 of Variovorax paradoxus S110.</title>
        <authorList>
            <consortium name="US DOE Joint Genome Institute"/>
            <person name="Lucas S."/>
            <person name="Copeland A."/>
            <person name="Lapidus A."/>
            <person name="Glavina del Rio T."/>
            <person name="Tice H."/>
            <person name="Bruce D."/>
            <person name="Goodwin L."/>
            <person name="Pitluck S."/>
            <person name="Chertkov O."/>
            <person name="Brettin T."/>
            <person name="Detter J.C."/>
            <person name="Han C."/>
            <person name="Larimer F."/>
            <person name="Land M."/>
            <person name="Hauser L."/>
            <person name="Kyrpides N."/>
            <person name="Ovchinnikova G."/>
            <person name="Orwin P."/>
            <person name="Leadbetter J.R."/>
            <person name="Spain J.C."/>
            <person name="Han J.I."/>
        </authorList>
    </citation>
    <scope>NUCLEOTIDE SEQUENCE</scope>
    <source>
        <strain evidence="15">S110</strain>
    </source>
</reference>
<evidence type="ECO:0000256" key="3">
    <source>
        <dbReference type="ARBA" id="ARBA00022448"/>
    </source>
</evidence>
<evidence type="ECO:0000259" key="13">
    <source>
        <dbReference type="Pfam" id="PF00593"/>
    </source>
</evidence>
<dbReference type="InterPro" id="IPR012910">
    <property type="entry name" value="Plug_dom"/>
</dbReference>
<keyword evidence="6 11" id="KW-0798">TonB box</keyword>
<comment type="subcellular location">
    <subcellularLocation>
        <location evidence="1 10">Cell outer membrane</location>
        <topology evidence="1 10">Multi-pass membrane protein</topology>
    </subcellularLocation>
</comment>
<evidence type="ECO:0000256" key="2">
    <source>
        <dbReference type="ARBA" id="ARBA00009810"/>
    </source>
</evidence>
<organism evidence="15">
    <name type="scientific">Variovorax paradoxus (strain S110)</name>
    <dbReference type="NCBI Taxonomy" id="543728"/>
    <lineage>
        <taxon>Bacteria</taxon>
        <taxon>Pseudomonadati</taxon>
        <taxon>Pseudomonadota</taxon>
        <taxon>Betaproteobacteria</taxon>
        <taxon>Burkholderiales</taxon>
        <taxon>Comamonadaceae</taxon>
        <taxon>Variovorax</taxon>
    </lineage>
</organism>
<dbReference type="NCBIfam" id="TIGR01783">
    <property type="entry name" value="TonB-siderophor"/>
    <property type="match status" value="1"/>
</dbReference>
<dbReference type="KEGG" id="vap:Vapar_2394"/>
<dbReference type="PANTHER" id="PTHR32552:SF83">
    <property type="entry name" value="BLR3904 PROTEIN"/>
    <property type="match status" value="1"/>
</dbReference>
<dbReference type="AlphaFoldDB" id="C5CYR2"/>
<keyword evidence="7 10" id="KW-0472">Membrane</keyword>
<dbReference type="Gene3D" id="2.170.130.10">
    <property type="entry name" value="TonB-dependent receptor, plug domain"/>
    <property type="match status" value="1"/>
</dbReference>
<dbReference type="Gene3D" id="2.40.170.20">
    <property type="entry name" value="TonB-dependent receptor, beta-barrel domain"/>
    <property type="match status" value="1"/>
</dbReference>
<dbReference type="HOGENOM" id="CLU_008287_22_1_4"/>
<proteinExistence type="inferred from homology"/>
<dbReference type="SUPFAM" id="SSF56935">
    <property type="entry name" value="Porins"/>
    <property type="match status" value="1"/>
</dbReference>
<evidence type="ECO:0000256" key="12">
    <source>
        <dbReference type="SAM" id="SignalP"/>
    </source>
</evidence>
<feature type="signal peptide" evidence="12">
    <location>
        <begin position="1"/>
        <end position="36"/>
    </location>
</feature>
<evidence type="ECO:0000256" key="10">
    <source>
        <dbReference type="PROSITE-ProRule" id="PRU01360"/>
    </source>
</evidence>
<dbReference type="InterPro" id="IPR037066">
    <property type="entry name" value="Plug_dom_sf"/>
</dbReference>
<dbReference type="EMBL" id="CP001635">
    <property type="protein sequence ID" value="ACS19021.1"/>
    <property type="molecule type" value="Genomic_DNA"/>
</dbReference>
<dbReference type="GO" id="GO:0015891">
    <property type="term" value="P:siderophore transport"/>
    <property type="evidence" value="ECO:0007669"/>
    <property type="project" value="InterPro"/>
</dbReference>
<evidence type="ECO:0000256" key="9">
    <source>
        <dbReference type="ARBA" id="ARBA00023237"/>
    </source>
</evidence>
<dbReference type="Pfam" id="PF00593">
    <property type="entry name" value="TonB_dep_Rec_b-barrel"/>
    <property type="match status" value="1"/>
</dbReference>
<evidence type="ECO:0000256" key="7">
    <source>
        <dbReference type="ARBA" id="ARBA00023136"/>
    </source>
</evidence>
<comment type="similarity">
    <text evidence="2 10 11">Belongs to the TonB-dependent receptor family.</text>
</comment>
<feature type="domain" description="TonB-dependent receptor-like beta-barrel" evidence="13">
    <location>
        <begin position="239"/>
        <end position="695"/>
    </location>
</feature>
<dbReference type="InterPro" id="IPR039426">
    <property type="entry name" value="TonB-dep_rcpt-like"/>
</dbReference>
<evidence type="ECO:0000256" key="8">
    <source>
        <dbReference type="ARBA" id="ARBA00023170"/>
    </source>
</evidence>
<dbReference type="STRING" id="543728.Vapar_2394"/>
<dbReference type="GO" id="GO:0038023">
    <property type="term" value="F:signaling receptor activity"/>
    <property type="evidence" value="ECO:0007669"/>
    <property type="project" value="InterPro"/>
</dbReference>
<dbReference type="Pfam" id="PF07715">
    <property type="entry name" value="Plug"/>
    <property type="match status" value="1"/>
</dbReference>
<evidence type="ECO:0000256" key="1">
    <source>
        <dbReference type="ARBA" id="ARBA00004571"/>
    </source>
</evidence>
<evidence type="ECO:0000256" key="4">
    <source>
        <dbReference type="ARBA" id="ARBA00022452"/>
    </source>
</evidence>
<dbReference type="OrthoDB" id="8732650at2"/>
<feature type="domain" description="TonB-dependent receptor plug" evidence="14">
    <location>
        <begin position="67"/>
        <end position="165"/>
    </location>
</feature>
<keyword evidence="5 10" id="KW-0812">Transmembrane</keyword>
<evidence type="ECO:0000313" key="15">
    <source>
        <dbReference type="EMBL" id="ACS19021.1"/>
    </source>
</evidence>
<dbReference type="InterPro" id="IPR010105">
    <property type="entry name" value="TonB_sidphr_rcpt"/>
</dbReference>
<dbReference type="GO" id="GO:0009279">
    <property type="term" value="C:cell outer membrane"/>
    <property type="evidence" value="ECO:0007669"/>
    <property type="project" value="UniProtKB-SubCell"/>
</dbReference>
<dbReference type="InterPro" id="IPR000531">
    <property type="entry name" value="Beta-barrel_TonB"/>
</dbReference>
<protein>
    <submittedName>
        <fullName evidence="15">TonB-dependent siderophore receptor</fullName>
    </submittedName>
</protein>
<dbReference type="PROSITE" id="PS52016">
    <property type="entry name" value="TONB_DEPENDENT_REC_3"/>
    <property type="match status" value="1"/>
</dbReference>
<keyword evidence="8 15" id="KW-0675">Receptor</keyword>
<evidence type="ECO:0000256" key="6">
    <source>
        <dbReference type="ARBA" id="ARBA00023077"/>
    </source>
</evidence>
<sequence length="729" mass="80587" precursor="true">MNEAMTQKKFRSWPLTPVSRAVATTFLLLAAGGAQAQQPTEQLPAITVNESSAAPQAEVSGFGDVPLRELPLSATVIDSTQLRTSGARRLADLTQFDSSVTDAYNSAGYWDYLTVRGFVLDNRFNYRREGLPISAETSIPLDNKERIEILRGTSGIQAGTSAPGGLVNYVVKRPTEQDLRTLRIETTSRGSVLGALDLGGRFGANREFGYRLNIASENLKPLVHNLDGNRNLFSLAGDWRITRDSVLEFEIERSHKTQPSQNGFSLLGSTLPVPVDPRINLNNQPWSQPSEFNALTGSVRFSQALNADWRWSAQIGQQRLKTDDRLAYAFGFDCHPESNFSYCDRYGPDGTFDFYDFRSENERRTQTAGSLNLKGNVTAGSVRHELGFGLLASHVRNRFQDQAYNYVGTGNVWATAVVPPDPTLTDANTNRDERSTELSVQDAIRWNSRFTTWLGVRHTRLDRDSIRTDGTRPTGYKDGITTPWIAASFAIQPGLLAYASWGKGVESQVVPNKSSQYNNAGEALPALTSRQWELGLKGGSDVFAWQLAWFDIKRPMTNLDACNRLGTTPCDGRYDGSAVHRGLEAGAQWNTGPWRLAGSVTLIDAKRRGSTAEPATNGQSPTNVPKQVLRAQAGYRVASVPGLELLGQLSHEGRRNVLPDGSIALPSWTRVDAVLRYDTRLRGVNTSWSIAIDNLFDRRYWKESPYQFGHVYLFPGAPRTLRLGLSVSL</sequence>
<evidence type="ECO:0000256" key="5">
    <source>
        <dbReference type="ARBA" id="ARBA00022692"/>
    </source>
</evidence>
<dbReference type="CDD" id="cd01347">
    <property type="entry name" value="ligand_gated_channel"/>
    <property type="match status" value="1"/>
</dbReference>
<accession>C5CYR2</accession>
<name>C5CYR2_VARPS</name>